<proteinExistence type="predicted"/>
<name>A0A0W0FR47_MONRR</name>
<protein>
    <submittedName>
        <fullName evidence="1">Uncharacterized protein</fullName>
    </submittedName>
</protein>
<organism evidence="1 2">
    <name type="scientific">Moniliophthora roreri</name>
    <name type="common">Frosty pod rot fungus</name>
    <name type="synonym">Monilia roreri</name>
    <dbReference type="NCBI Taxonomy" id="221103"/>
    <lineage>
        <taxon>Eukaryota</taxon>
        <taxon>Fungi</taxon>
        <taxon>Dikarya</taxon>
        <taxon>Basidiomycota</taxon>
        <taxon>Agaricomycotina</taxon>
        <taxon>Agaricomycetes</taxon>
        <taxon>Agaricomycetidae</taxon>
        <taxon>Agaricales</taxon>
        <taxon>Marasmiineae</taxon>
        <taxon>Marasmiaceae</taxon>
        <taxon>Moniliophthora</taxon>
    </lineage>
</organism>
<accession>A0A0W0FR47</accession>
<dbReference type="AlphaFoldDB" id="A0A0W0FR47"/>
<reference evidence="1 2" key="1">
    <citation type="submission" date="2015-12" db="EMBL/GenBank/DDBJ databases">
        <title>Draft genome sequence of Moniliophthora roreri, the causal agent of frosty pod rot of cacao.</title>
        <authorList>
            <person name="Aime M.C."/>
            <person name="Diaz-Valderrama J.R."/>
            <person name="Kijpornyongpan T."/>
            <person name="Phillips-Mora W."/>
        </authorList>
    </citation>
    <scope>NUCLEOTIDE SEQUENCE [LARGE SCALE GENOMIC DNA]</scope>
    <source>
        <strain evidence="1 2">MCA 2952</strain>
    </source>
</reference>
<dbReference type="EMBL" id="LATX01001735">
    <property type="protein sequence ID" value="KTB38662.1"/>
    <property type="molecule type" value="Genomic_DNA"/>
</dbReference>
<comment type="caution">
    <text evidence="1">The sequence shown here is derived from an EMBL/GenBank/DDBJ whole genome shotgun (WGS) entry which is preliminary data.</text>
</comment>
<dbReference type="Proteomes" id="UP000054988">
    <property type="component" value="Unassembled WGS sequence"/>
</dbReference>
<gene>
    <name evidence="1" type="ORF">WG66_8763</name>
</gene>
<sequence>MKISHPEISRPPEQAVISVARKRCEFVGSDADDALKCLPEVLCSQDLEEFRTDCIRKKLSVKGKPNATRIPRAIVFPFYEPITSRTKDMPTFFVDYRKIMLAHAIFWFLGVEHDLLAQAVRLGPQPLHWRATTGWVFQHWHSYLHGQ</sequence>
<evidence type="ECO:0000313" key="2">
    <source>
        <dbReference type="Proteomes" id="UP000054988"/>
    </source>
</evidence>
<evidence type="ECO:0000313" key="1">
    <source>
        <dbReference type="EMBL" id="KTB38662.1"/>
    </source>
</evidence>